<feature type="compositionally biased region" description="Polar residues" evidence="1">
    <location>
        <begin position="197"/>
        <end position="207"/>
    </location>
</feature>
<dbReference type="Pfam" id="PF10104">
    <property type="entry name" value="Brr6_like_C_C"/>
    <property type="match status" value="1"/>
</dbReference>
<feature type="compositionally biased region" description="Polar residues" evidence="1">
    <location>
        <begin position="67"/>
        <end position="77"/>
    </location>
</feature>
<dbReference type="SMART" id="SM01042">
    <property type="entry name" value="Brr6_like_C_C"/>
    <property type="match status" value="1"/>
</dbReference>
<gene>
    <name evidence="4" type="ORF">YALI1_E33675g</name>
</gene>
<dbReference type="AlphaFoldDB" id="A0A1D8NKD6"/>
<feature type="transmembrane region" description="Helical" evidence="2">
    <location>
        <begin position="596"/>
        <end position="616"/>
    </location>
</feature>
<dbReference type="InterPro" id="IPR018767">
    <property type="entry name" value="Brl1/Brr6_dom"/>
</dbReference>
<dbReference type="GeneID" id="2911617"/>
<dbReference type="GO" id="GO:0006998">
    <property type="term" value="P:nuclear envelope organization"/>
    <property type="evidence" value="ECO:0007669"/>
    <property type="project" value="InterPro"/>
</dbReference>
<accession>A0A1D8NKD6</accession>
<sequence>MFVVAWQPPACKVNIHRIIQTGTDPKSNLLNITSRATCKMSFLGGTLNSRPDEARDSPLADREPLGEQNNSFLNRQSTPKTKPVNLSFINKAPIEYVTQSEMERVFETGNQVYEDGKNVFPSIDHDHIFSVGDQRVTIDADETESDISLSASEHLDKYPYIRDESCIQNLNAHLGELPPSSPDTGNSSSESFRDLLTSPSVQQNQSRIENRQRLPSSNRQRTSNQQQQPPSNTQLPKKSLFKSATETTRKLFPDMRRSVVNNEASKRSEPSMAMIPSPQKPPSQQYHINPNVPKVDMSFMKSKRRPTSVEFSPIKQYHEIPGRRRDGRGYGNSFQPRGSRYSPQFDVSYDDSFEQRYEMYNGRGRDDENRGSRVNGTRGNGFEGNRGHDYGTRGIFGGGDRTNGIRSQSNHGGRDHHSEDDWEDEYADYDINTPNHNINTPCRTPKPKSRDHDNSSRESKDNHASSSSSAQSGAAAALNLPILLSIWLQLAYNAIIMAVVSYFVWTFYSTVKRDVDMKVDEYSADILQEMAMCSKDYLANNCMPGKRVPALETMCNAWERCMNRDPKIVGRARVSAETFAEIINGFLRPISFKSMVFVIFLLAGSLFVCNFGFGTYRGPLYQQVKENEKKQDKEKEKEKEKRKSRDRGDYERVYDSPSFYVSPRYYRQRGYRRRY</sequence>
<feature type="region of interest" description="Disordered" evidence="1">
    <location>
        <begin position="43"/>
        <end position="77"/>
    </location>
</feature>
<feature type="region of interest" description="Disordered" evidence="1">
    <location>
        <begin position="321"/>
        <end position="346"/>
    </location>
</feature>
<name>A0A1D8NKD6_YARLL</name>
<keyword evidence="2" id="KW-0812">Transmembrane</keyword>
<dbReference type="VEuPathDB" id="FungiDB:YALI1_E33675g"/>
<feature type="compositionally biased region" description="Basic and acidic residues" evidence="1">
    <location>
        <begin position="247"/>
        <end position="257"/>
    </location>
</feature>
<keyword evidence="2" id="KW-0472">Membrane</keyword>
<evidence type="ECO:0000313" key="4">
    <source>
        <dbReference type="EMBL" id="AOW06088.1"/>
    </source>
</evidence>
<dbReference type="InterPro" id="IPR040202">
    <property type="entry name" value="Brl1/Brr6"/>
</dbReference>
<evidence type="ECO:0000256" key="1">
    <source>
        <dbReference type="SAM" id="MobiDB-lite"/>
    </source>
</evidence>
<evidence type="ECO:0000313" key="5">
    <source>
        <dbReference type="Proteomes" id="UP000182444"/>
    </source>
</evidence>
<keyword evidence="2" id="KW-1133">Transmembrane helix</keyword>
<dbReference type="EMBL" id="CP017557">
    <property type="protein sequence ID" value="AOW06088.1"/>
    <property type="molecule type" value="Genomic_DNA"/>
</dbReference>
<dbReference type="GO" id="GO:0031965">
    <property type="term" value="C:nuclear membrane"/>
    <property type="evidence" value="ECO:0007669"/>
    <property type="project" value="InterPro"/>
</dbReference>
<reference evidence="4 5" key="1">
    <citation type="journal article" date="2016" name="PLoS ONE">
        <title>Sequence Assembly of Yarrowia lipolytica Strain W29/CLIB89 Shows Transposable Element Diversity.</title>
        <authorList>
            <person name="Magnan C."/>
            <person name="Yu J."/>
            <person name="Chang I."/>
            <person name="Jahn E."/>
            <person name="Kanomata Y."/>
            <person name="Wu J."/>
            <person name="Zeller M."/>
            <person name="Oakes M."/>
            <person name="Baldi P."/>
            <person name="Sandmeyer S."/>
        </authorList>
    </citation>
    <scope>NUCLEOTIDE SEQUENCE [LARGE SCALE GENOMIC DNA]</scope>
    <source>
        <strain evidence="5">CLIB89(W29)</strain>
    </source>
</reference>
<feature type="region of interest" description="Disordered" evidence="1">
    <location>
        <begin position="172"/>
        <end position="286"/>
    </location>
</feature>
<feature type="compositionally biased region" description="Basic and acidic residues" evidence="1">
    <location>
        <begin position="361"/>
        <end position="371"/>
    </location>
</feature>
<feature type="compositionally biased region" description="Basic and acidic residues" evidence="1">
    <location>
        <begin position="50"/>
        <end position="65"/>
    </location>
</feature>
<evidence type="ECO:0000259" key="3">
    <source>
        <dbReference type="SMART" id="SM01042"/>
    </source>
</evidence>
<dbReference type="GO" id="GO:0055088">
    <property type="term" value="P:lipid homeostasis"/>
    <property type="evidence" value="ECO:0007669"/>
    <property type="project" value="InterPro"/>
</dbReference>
<organism evidence="4 5">
    <name type="scientific">Yarrowia lipolytica</name>
    <name type="common">Candida lipolytica</name>
    <dbReference type="NCBI Taxonomy" id="4952"/>
    <lineage>
        <taxon>Eukaryota</taxon>
        <taxon>Fungi</taxon>
        <taxon>Dikarya</taxon>
        <taxon>Ascomycota</taxon>
        <taxon>Saccharomycotina</taxon>
        <taxon>Dipodascomycetes</taxon>
        <taxon>Dipodascales</taxon>
        <taxon>Dipodascales incertae sedis</taxon>
        <taxon>Yarrowia</taxon>
    </lineage>
</organism>
<dbReference type="RefSeq" id="XP_504510.3">
    <property type="nucleotide sequence ID" value="XM_504510.3"/>
</dbReference>
<feature type="region of interest" description="Disordered" evidence="1">
    <location>
        <begin position="627"/>
        <end position="650"/>
    </location>
</feature>
<dbReference type="KEGG" id="yli:2911617"/>
<dbReference type="eggNOG" id="KOG4503">
    <property type="taxonomic scope" value="Eukaryota"/>
</dbReference>
<feature type="domain" description="Brl1/Brr6" evidence="3">
    <location>
        <begin position="484"/>
        <end position="617"/>
    </location>
</feature>
<feature type="region of interest" description="Disordered" evidence="1">
    <location>
        <begin position="361"/>
        <end position="469"/>
    </location>
</feature>
<dbReference type="PANTHER" id="PTHR28136:SF1">
    <property type="entry name" value="NUCLEUS EXPORT PROTEIN BRL1"/>
    <property type="match status" value="1"/>
</dbReference>
<protein>
    <recommendedName>
        <fullName evidence="3">Brl1/Brr6 domain-containing protein</fullName>
    </recommendedName>
</protein>
<evidence type="ECO:0000256" key="2">
    <source>
        <dbReference type="SAM" id="Phobius"/>
    </source>
</evidence>
<dbReference type="VEuPathDB" id="FungiDB:YALI0_E28512g"/>
<feature type="compositionally biased region" description="Low complexity" evidence="1">
    <location>
        <begin position="215"/>
        <end position="234"/>
    </location>
</feature>
<proteinExistence type="predicted"/>
<feature type="compositionally biased region" description="Basic and acidic residues" evidence="1">
    <location>
        <begin position="448"/>
        <end position="463"/>
    </location>
</feature>
<dbReference type="Proteomes" id="UP000182444">
    <property type="component" value="Chromosome 1E"/>
</dbReference>
<feature type="transmembrane region" description="Helical" evidence="2">
    <location>
        <begin position="486"/>
        <end position="508"/>
    </location>
</feature>
<dbReference type="PANTHER" id="PTHR28136">
    <property type="entry name" value="NUCLEUS EXPORT PROTEIN BRR6"/>
    <property type="match status" value="1"/>
</dbReference>
<feature type="compositionally biased region" description="Polar residues" evidence="1">
    <location>
        <begin position="432"/>
        <end position="442"/>
    </location>
</feature>